<gene>
    <name evidence="2" type="ORF">CPLU01_14296</name>
</gene>
<evidence type="ECO:0000259" key="1">
    <source>
        <dbReference type="Pfam" id="PF06985"/>
    </source>
</evidence>
<reference evidence="2" key="1">
    <citation type="journal article" date="2020" name="Phytopathology">
        <title>Genome Sequence Resources of Colletotrichum truncatum, C. plurivorum, C. musicola, and C. sojae: Four Species Pathogenic to Soybean (Glycine max).</title>
        <authorList>
            <person name="Rogerio F."/>
            <person name="Boufleur T.R."/>
            <person name="Ciampi-Guillardi M."/>
            <person name="Sukno S.A."/>
            <person name="Thon M.R."/>
            <person name="Massola Junior N.S."/>
            <person name="Baroncelli R."/>
        </authorList>
    </citation>
    <scope>NUCLEOTIDE SEQUENCE</scope>
    <source>
        <strain evidence="2">LFN00145</strain>
    </source>
</reference>
<protein>
    <submittedName>
        <fullName evidence="2">Heterokaryon incompatibility protein</fullName>
    </submittedName>
</protein>
<feature type="domain" description="Heterokaryon incompatibility" evidence="1">
    <location>
        <begin position="15"/>
        <end position="181"/>
    </location>
</feature>
<dbReference type="EMBL" id="WIGO01000371">
    <property type="protein sequence ID" value="KAF6814875.1"/>
    <property type="molecule type" value="Genomic_DNA"/>
</dbReference>
<dbReference type="AlphaFoldDB" id="A0A8H6JLM6"/>
<dbReference type="Pfam" id="PF06985">
    <property type="entry name" value="HET"/>
    <property type="match status" value="1"/>
</dbReference>
<sequence>MYGNEERSPDYDSDYVALSHAWGGADFTKLTSQSYTRLCDEFSMDELPQTWRDAIHLTRSLGYRFIWIDALCIIQDSLYDWEVEAASMGQVYANCDLNIAALSGTTSHDGLFQYRDIAANFPCDITDAIGGDNWPEGQRLHSAMIRRDDSDLAQETGPGSLDYVTEMVNGSLNKRGWVLQERAFSPRTLYFSKSSLFWDCRSLELDEFPSIAATDVELASRENFNLKKGLPFNHQINSSKEVEQVFETWYKLLKIYCASGLTFETDRLLAISGIAKLVAKKTKSDYYAGIWEHKKLQDLLWCVSEPVSVHREREDELPDPPEDVDKVWTKRLLKRQVSFSWASIGGPVAIHWPYHALSQAEGVEILFRAQIQGFVLPPRPTAFTSVNWNDDTRFERAVAGSFSISCPVHKFGTAEVSDWDEARRKVGQEILAAGLSLSGMPVGVRYFPDRTEAYSTTICRASLAHSRLAGGSIADFGLILSPAKTDLQGRVLYKRLGMYYDLYGKGDTYSKFRRGFYRNGNVVVI</sequence>
<keyword evidence="3" id="KW-1185">Reference proteome</keyword>
<dbReference type="InterPro" id="IPR010730">
    <property type="entry name" value="HET"/>
</dbReference>
<accession>A0A8H6JLM6</accession>
<dbReference type="PANTHER" id="PTHR33112:SF16">
    <property type="entry name" value="HETEROKARYON INCOMPATIBILITY DOMAIN-CONTAINING PROTEIN"/>
    <property type="match status" value="1"/>
</dbReference>
<comment type="caution">
    <text evidence="2">The sequence shown here is derived from an EMBL/GenBank/DDBJ whole genome shotgun (WGS) entry which is preliminary data.</text>
</comment>
<organism evidence="2 3">
    <name type="scientific">Colletotrichum plurivorum</name>
    <dbReference type="NCBI Taxonomy" id="2175906"/>
    <lineage>
        <taxon>Eukaryota</taxon>
        <taxon>Fungi</taxon>
        <taxon>Dikarya</taxon>
        <taxon>Ascomycota</taxon>
        <taxon>Pezizomycotina</taxon>
        <taxon>Sordariomycetes</taxon>
        <taxon>Hypocreomycetidae</taxon>
        <taxon>Glomerellales</taxon>
        <taxon>Glomerellaceae</taxon>
        <taxon>Colletotrichum</taxon>
        <taxon>Colletotrichum orchidearum species complex</taxon>
    </lineage>
</organism>
<evidence type="ECO:0000313" key="3">
    <source>
        <dbReference type="Proteomes" id="UP000654918"/>
    </source>
</evidence>
<dbReference type="Proteomes" id="UP000654918">
    <property type="component" value="Unassembled WGS sequence"/>
</dbReference>
<dbReference type="PANTHER" id="PTHR33112">
    <property type="entry name" value="DOMAIN PROTEIN, PUTATIVE-RELATED"/>
    <property type="match status" value="1"/>
</dbReference>
<evidence type="ECO:0000313" key="2">
    <source>
        <dbReference type="EMBL" id="KAF6814875.1"/>
    </source>
</evidence>
<name>A0A8H6JLM6_9PEZI</name>
<proteinExistence type="predicted"/>